<dbReference type="AlphaFoldDB" id="A0A7W3LVC8"/>
<name>A0A7W3LVC8_ACTNM</name>
<comment type="caution">
    <text evidence="4">The sequence shown here is derived from an EMBL/GenBank/DDBJ whole genome shotgun (WGS) entry which is preliminary data.</text>
</comment>
<dbReference type="RefSeq" id="WP_182847039.1">
    <property type="nucleotide sequence ID" value="NZ_BAAALP010000071.1"/>
</dbReference>
<sequence length="506" mass="53361">MRTRLSAAIIAIGLAVAMTPAPPAHAVTGSPAEAQVRPETIDAYAHRVRKASGMPGMSLVVTHGRRVVHAAGYGHDSTGRPVTARTPMRVASLSKSFTAAAVMTLVDEGRIALDRPVAAQMPEFRTADPRAARITVRQLLNQTSGLSDRTVDIGATQDAGSLREYVARLRTARLTTDPGTRWAYCNVNYNLAARLVEVAGGRPFGDYLRRRVFAPLGMNGSAVSDRDVRPADGHHSLFGLWIARSEAPGFLDGSGSGGVITNAHDMGRWLIAQSGQAPRTLNRAALRTMHAPGPATGDHRYGMGWAGEEGGTGPARLVHSGNIFTYNAAQAIVPSTGYGVAVMVNGAGLTDVSWSTLEGLLTLIDGRTPPAPGRGGHLTELALGLIVLVSVGLGVLAGFRARRWARRRAAAPRWRIAPRLVPALLPVAVFAAYPQLVSLIIGGRAVTWAQLTYFAAPLTIALAAAALAGLVAVALRLWALARFFRRTGGGDAGDRPLQVQAASPQR</sequence>
<evidence type="ECO:0000313" key="4">
    <source>
        <dbReference type="EMBL" id="MBA8955024.1"/>
    </source>
</evidence>
<feature type="transmembrane region" description="Helical" evidence="1">
    <location>
        <begin position="453"/>
        <end position="478"/>
    </location>
</feature>
<reference evidence="4 5" key="1">
    <citation type="submission" date="2020-08" db="EMBL/GenBank/DDBJ databases">
        <title>Genomic Encyclopedia of Type Strains, Phase IV (KMG-IV): sequencing the most valuable type-strain genomes for metagenomic binning, comparative biology and taxonomic classification.</title>
        <authorList>
            <person name="Goeker M."/>
        </authorList>
    </citation>
    <scope>NUCLEOTIDE SEQUENCE [LARGE SCALE GENOMIC DNA]</scope>
    <source>
        <strain evidence="4 5">DSM 44197</strain>
    </source>
</reference>
<evidence type="ECO:0000256" key="1">
    <source>
        <dbReference type="SAM" id="Phobius"/>
    </source>
</evidence>
<feature type="transmembrane region" description="Helical" evidence="1">
    <location>
        <begin position="381"/>
        <end position="399"/>
    </location>
</feature>
<dbReference type="InterPro" id="IPR001466">
    <property type="entry name" value="Beta-lactam-related"/>
</dbReference>
<feature type="domain" description="Beta-lactamase-related" evidence="3">
    <location>
        <begin position="47"/>
        <end position="349"/>
    </location>
</feature>
<dbReference type="Gene3D" id="3.40.710.10">
    <property type="entry name" value="DD-peptidase/beta-lactamase superfamily"/>
    <property type="match status" value="1"/>
</dbReference>
<evidence type="ECO:0000259" key="3">
    <source>
        <dbReference type="Pfam" id="PF00144"/>
    </source>
</evidence>
<evidence type="ECO:0000313" key="5">
    <source>
        <dbReference type="Proteomes" id="UP000572680"/>
    </source>
</evidence>
<dbReference type="Proteomes" id="UP000572680">
    <property type="component" value="Unassembled WGS sequence"/>
</dbReference>
<dbReference type="InterPro" id="IPR050491">
    <property type="entry name" value="AmpC-like"/>
</dbReference>
<dbReference type="EMBL" id="JACJIA010000010">
    <property type="protein sequence ID" value="MBA8955024.1"/>
    <property type="molecule type" value="Genomic_DNA"/>
</dbReference>
<evidence type="ECO:0000256" key="2">
    <source>
        <dbReference type="SAM" id="SignalP"/>
    </source>
</evidence>
<dbReference type="InterPro" id="IPR012338">
    <property type="entry name" value="Beta-lactam/transpept-like"/>
</dbReference>
<feature type="signal peptide" evidence="2">
    <location>
        <begin position="1"/>
        <end position="26"/>
    </location>
</feature>
<dbReference type="SUPFAM" id="SSF56601">
    <property type="entry name" value="beta-lactamase/transpeptidase-like"/>
    <property type="match status" value="1"/>
</dbReference>
<dbReference type="PANTHER" id="PTHR46825">
    <property type="entry name" value="D-ALANYL-D-ALANINE-CARBOXYPEPTIDASE/ENDOPEPTIDASE AMPH"/>
    <property type="match status" value="1"/>
</dbReference>
<gene>
    <name evidence="4" type="ORF">HNR61_006681</name>
</gene>
<keyword evidence="5" id="KW-1185">Reference proteome</keyword>
<keyword evidence="1" id="KW-1133">Transmembrane helix</keyword>
<dbReference type="Pfam" id="PF00144">
    <property type="entry name" value="Beta-lactamase"/>
    <property type="match status" value="1"/>
</dbReference>
<dbReference type="PANTHER" id="PTHR46825:SF9">
    <property type="entry name" value="BETA-LACTAMASE-RELATED DOMAIN-CONTAINING PROTEIN"/>
    <property type="match status" value="1"/>
</dbReference>
<keyword evidence="1" id="KW-0812">Transmembrane</keyword>
<keyword evidence="2" id="KW-0732">Signal</keyword>
<accession>A0A7W3LVC8</accession>
<keyword evidence="1" id="KW-0472">Membrane</keyword>
<feature type="transmembrane region" description="Helical" evidence="1">
    <location>
        <begin position="420"/>
        <end position="441"/>
    </location>
</feature>
<protein>
    <submittedName>
        <fullName evidence="4">CubicO group peptidase (Beta-lactamase class C family)</fullName>
    </submittedName>
</protein>
<organism evidence="4 5">
    <name type="scientific">Actinomadura namibiensis</name>
    <dbReference type="NCBI Taxonomy" id="182080"/>
    <lineage>
        <taxon>Bacteria</taxon>
        <taxon>Bacillati</taxon>
        <taxon>Actinomycetota</taxon>
        <taxon>Actinomycetes</taxon>
        <taxon>Streptosporangiales</taxon>
        <taxon>Thermomonosporaceae</taxon>
        <taxon>Actinomadura</taxon>
    </lineage>
</organism>
<feature type="chain" id="PRO_5030658865" evidence="2">
    <location>
        <begin position="27"/>
        <end position="506"/>
    </location>
</feature>
<proteinExistence type="predicted"/>